<evidence type="ECO:0000313" key="4">
    <source>
        <dbReference type="EMBL" id="MBB5350076.1"/>
    </source>
</evidence>
<protein>
    <recommendedName>
        <fullName evidence="6">TIGR01777 family protein</fullName>
    </recommendedName>
</protein>
<evidence type="ECO:0008006" key="6">
    <source>
        <dbReference type="Google" id="ProtNLM"/>
    </source>
</evidence>
<dbReference type="InterPro" id="IPR036291">
    <property type="entry name" value="NAD(P)-bd_dom_sf"/>
</dbReference>
<dbReference type="PANTHER" id="PTHR11092:SF0">
    <property type="entry name" value="EPIMERASE FAMILY PROTEIN SDR39U1"/>
    <property type="match status" value="1"/>
</dbReference>
<dbReference type="SUPFAM" id="SSF51735">
    <property type="entry name" value="NAD(P)-binding Rossmann-fold domains"/>
    <property type="match status" value="1"/>
</dbReference>
<dbReference type="NCBIfam" id="TIGR01777">
    <property type="entry name" value="yfcH"/>
    <property type="match status" value="1"/>
</dbReference>
<evidence type="ECO:0000256" key="1">
    <source>
        <dbReference type="ARBA" id="ARBA00009353"/>
    </source>
</evidence>
<evidence type="ECO:0000313" key="5">
    <source>
        <dbReference type="Proteomes" id="UP000557717"/>
    </source>
</evidence>
<dbReference type="Pfam" id="PF01370">
    <property type="entry name" value="Epimerase"/>
    <property type="match status" value="1"/>
</dbReference>
<dbReference type="InterPro" id="IPR010099">
    <property type="entry name" value="SDR39U1"/>
</dbReference>
<dbReference type="RefSeq" id="WP_221284951.1">
    <property type="nucleotide sequence ID" value="NZ_JACHFD010000001.1"/>
</dbReference>
<feature type="domain" description="DUF1731" evidence="3">
    <location>
        <begin position="245"/>
        <end position="291"/>
    </location>
</feature>
<feature type="domain" description="NAD-dependent epimerase/dehydratase" evidence="2">
    <location>
        <begin position="8"/>
        <end position="213"/>
    </location>
</feature>
<dbReference type="Proteomes" id="UP000557717">
    <property type="component" value="Unassembled WGS sequence"/>
</dbReference>
<dbReference type="AlphaFoldDB" id="A0A840UZ21"/>
<name>A0A840UZ21_9BACT</name>
<reference evidence="4 5" key="1">
    <citation type="submission" date="2020-08" db="EMBL/GenBank/DDBJ databases">
        <title>Genomic Encyclopedia of Type Strains, Phase IV (KMG-IV): sequencing the most valuable type-strain genomes for metagenomic binning, comparative biology and taxonomic classification.</title>
        <authorList>
            <person name="Goeker M."/>
        </authorList>
    </citation>
    <scope>NUCLEOTIDE SEQUENCE [LARGE SCALE GENOMIC DNA]</scope>
    <source>
        <strain evidence="4 5">YC6886</strain>
    </source>
</reference>
<sequence length="295" mass="31556">MQGKRMGIVGAGGFIGGRLAARAQEKGWEVVGFSRRPRVSNGVVSEWRIWNEAPVLSGLDAVVNLAGEAIDQRWTDAHKQAFRSSRVGVTQTLVDALETCSERPEVLLNGSAVGIYGDRGEEILPESAVAGEGFLADLCRDWEAVAFRAAPCRVLVWRTGVVLGVGGAAWGKMKRVFSWGLGGNFGSGRQWMPWIHVEDLVGGMLHALEAGISGPVNGVAPEPVRNEELTRELAKVLGRPAILHAPAWALKVGLGEFASALLASQRAIPRALEESGYAFRFARLPEALEDLVGGA</sequence>
<evidence type="ECO:0000259" key="3">
    <source>
        <dbReference type="Pfam" id="PF08338"/>
    </source>
</evidence>
<proteinExistence type="inferred from homology"/>
<gene>
    <name evidence="4" type="ORF">HNR46_000297</name>
</gene>
<comment type="similarity">
    <text evidence="1">Belongs to the NAD(P)-dependent epimerase/dehydratase family. SDR39U1 subfamily.</text>
</comment>
<accession>A0A840UZ21</accession>
<dbReference type="EMBL" id="JACHFD010000001">
    <property type="protein sequence ID" value="MBB5350076.1"/>
    <property type="molecule type" value="Genomic_DNA"/>
</dbReference>
<dbReference type="InterPro" id="IPR001509">
    <property type="entry name" value="Epimerase_deHydtase"/>
</dbReference>
<dbReference type="PANTHER" id="PTHR11092">
    <property type="entry name" value="SUGAR NUCLEOTIDE EPIMERASE RELATED"/>
    <property type="match status" value="1"/>
</dbReference>
<dbReference type="InterPro" id="IPR013549">
    <property type="entry name" value="DUF1731"/>
</dbReference>
<organism evidence="4 5">
    <name type="scientific">Haloferula luteola</name>
    <dbReference type="NCBI Taxonomy" id="595692"/>
    <lineage>
        <taxon>Bacteria</taxon>
        <taxon>Pseudomonadati</taxon>
        <taxon>Verrucomicrobiota</taxon>
        <taxon>Verrucomicrobiia</taxon>
        <taxon>Verrucomicrobiales</taxon>
        <taxon>Verrucomicrobiaceae</taxon>
        <taxon>Haloferula</taxon>
    </lineage>
</organism>
<comment type="caution">
    <text evidence="4">The sequence shown here is derived from an EMBL/GenBank/DDBJ whole genome shotgun (WGS) entry which is preliminary data.</text>
</comment>
<dbReference type="Gene3D" id="3.40.50.720">
    <property type="entry name" value="NAD(P)-binding Rossmann-like Domain"/>
    <property type="match status" value="1"/>
</dbReference>
<keyword evidence="5" id="KW-1185">Reference proteome</keyword>
<evidence type="ECO:0000259" key="2">
    <source>
        <dbReference type="Pfam" id="PF01370"/>
    </source>
</evidence>
<dbReference type="Pfam" id="PF08338">
    <property type="entry name" value="DUF1731"/>
    <property type="match status" value="1"/>
</dbReference>